<dbReference type="Pfam" id="PF14376">
    <property type="entry name" value="Haem_bd"/>
    <property type="match status" value="1"/>
</dbReference>
<dbReference type="Pfam" id="PF16694">
    <property type="entry name" value="Cytochrome_P460"/>
    <property type="match status" value="1"/>
</dbReference>
<accession>A0A0D0GJS3</accession>
<dbReference type="PROSITE" id="PS51007">
    <property type="entry name" value="CYTC"/>
    <property type="match status" value="1"/>
</dbReference>
<dbReference type="GO" id="GO:0009055">
    <property type="term" value="F:electron transfer activity"/>
    <property type="evidence" value="ECO:0007669"/>
    <property type="project" value="InterPro"/>
</dbReference>
<keyword evidence="7" id="KW-1185">Reference proteome</keyword>
<dbReference type="SMART" id="SM01235">
    <property type="entry name" value="Haem_bd"/>
    <property type="match status" value="1"/>
</dbReference>
<gene>
    <name evidence="6" type="ORF">TH53_08790</name>
</gene>
<dbReference type="InterPro" id="IPR038142">
    <property type="entry name" value="Cytochrome_P460_sp"/>
</dbReference>
<evidence type="ECO:0000313" key="7">
    <source>
        <dbReference type="Proteomes" id="UP000032049"/>
    </source>
</evidence>
<evidence type="ECO:0000256" key="4">
    <source>
        <dbReference type="SAM" id="Phobius"/>
    </source>
</evidence>
<proteinExistence type="predicted"/>
<comment type="caution">
    <text evidence="6">The sequence shown here is derived from an EMBL/GenBank/DDBJ whole genome shotgun (WGS) entry which is preliminary data.</text>
</comment>
<keyword evidence="3" id="KW-0349">Heme</keyword>
<dbReference type="Gene3D" id="3.50.70.20">
    <property type="entry name" value="Cytochrome P460"/>
    <property type="match status" value="1"/>
</dbReference>
<dbReference type="CDD" id="cd20753">
    <property type="entry name" value="cyt_P460_Mc-like"/>
    <property type="match status" value="1"/>
</dbReference>
<dbReference type="EMBL" id="JXRA01000033">
    <property type="protein sequence ID" value="KIO77527.1"/>
    <property type="molecule type" value="Genomic_DNA"/>
</dbReference>
<keyword evidence="2 3" id="KW-0408">Iron</keyword>
<dbReference type="InterPro" id="IPR032033">
    <property type="entry name" value="Cytochrome_P460"/>
</dbReference>
<dbReference type="InterPro" id="IPR009056">
    <property type="entry name" value="Cyt_c-like_dom"/>
</dbReference>
<evidence type="ECO:0000259" key="5">
    <source>
        <dbReference type="PROSITE" id="PS51007"/>
    </source>
</evidence>
<dbReference type="AlphaFoldDB" id="A0A0D0GJS3"/>
<keyword evidence="4" id="KW-0812">Transmembrane</keyword>
<evidence type="ECO:0000313" key="6">
    <source>
        <dbReference type="EMBL" id="KIO77527.1"/>
    </source>
</evidence>
<keyword evidence="4" id="KW-1133">Transmembrane helix</keyword>
<keyword evidence="4" id="KW-0472">Membrane</keyword>
<dbReference type="InterPro" id="IPR025992">
    <property type="entry name" value="Haem-bd"/>
</dbReference>
<keyword evidence="1 3" id="KW-0479">Metal-binding</keyword>
<dbReference type="STRING" id="1503925.TH53_08790"/>
<dbReference type="RefSeq" id="WP_041880816.1">
    <property type="nucleotide sequence ID" value="NZ_CP157278.1"/>
</dbReference>
<evidence type="ECO:0000256" key="2">
    <source>
        <dbReference type="ARBA" id="ARBA00023004"/>
    </source>
</evidence>
<dbReference type="GO" id="GO:0046872">
    <property type="term" value="F:metal ion binding"/>
    <property type="evidence" value="ECO:0007669"/>
    <property type="project" value="UniProtKB-KW"/>
</dbReference>
<evidence type="ECO:0000256" key="3">
    <source>
        <dbReference type="PROSITE-ProRule" id="PRU00433"/>
    </source>
</evidence>
<organism evidence="6 7">
    <name type="scientific">Pedobacter lusitanus</name>
    <dbReference type="NCBI Taxonomy" id="1503925"/>
    <lineage>
        <taxon>Bacteria</taxon>
        <taxon>Pseudomonadati</taxon>
        <taxon>Bacteroidota</taxon>
        <taxon>Sphingobacteriia</taxon>
        <taxon>Sphingobacteriales</taxon>
        <taxon>Sphingobacteriaceae</taxon>
        <taxon>Pedobacter</taxon>
    </lineage>
</organism>
<feature type="domain" description="Cytochrome c" evidence="5">
    <location>
        <begin position="42"/>
        <end position="148"/>
    </location>
</feature>
<dbReference type="OrthoDB" id="196738at2"/>
<evidence type="ECO:0000256" key="1">
    <source>
        <dbReference type="ARBA" id="ARBA00022723"/>
    </source>
</evidence>
<name>A0A0D0GJS3_9SPHI</name>
<reference evidence="6 7" key="1">
    <citation type="submission" date="2015-01" db="EMBL/GenBank/DDBJ databases">
        <title>Draft genome sequence of Pedobacter sp. NL19 isolated from sludge of an effluent treatment pond in an abandoned uranium mine.</title>
        <authorList>
            <person name="Santos T."/>
            <person name="Caetano T."/>
            <person name="Covas C."/>
            <person name="Cruz A."/>
            <person name="Mendo S."/>
        </authorList>
    </citation>
    <scope>NUCLEOTIDE SEQUENCE [LARGE SCALE GENOMIC DNA]</scope>
    <source>
        <strain evidence="6 7">NL19</strain>
    </source>
</reference>
<protein>
    <recommendedName>
        <fullName evidence="5">Cytochrome c domain-containing protein</fullName>
    </recommendedName>
</protein>
<dbReference type="GO" id="GO:0020037">
    <property type="term" value="F:heme binding"/>
    <property type="evidence" value="ECO:0007669"/>
    <property type="project" value="InterPro"/>
</dbReference>
<feature type="transmembrane region" description="Helical" evidence="4">
    <location>
        <begin position="9"/>
        <end position="29"/>
    </location>
</feature>
<sequence length="316" mass="35923">MKFSERNKVIAAIMMGCFCVIIAVSLNHYPVVDHPPVTGEIQVPAAVKQIFVRSCFSCHSSQTELKWYDKLPVVSAIVSRDVTEARKRFNFSAWDSLSAADQKVTLWEIYNMINAGKMPLGLYTAIHPEAKVSASDLSVLRNYLNTLSVTSINDTSKEHEAIVQHSEWQQQQTAVNQVPVSVNGIKHRPEYRNWQVMSTTSRFDNGTMRVMYANPIAARAINDHQINPWPDGSVLTKVVWEKLEDKDGNVRPGKFVNIQYMVRDKEKYRDTEGWGFARFDTPELRPYGKLSSFKKCIACHQAVKETGFVFDLSTKK</sequence>
<dbReference type="Proteomes" id="UP000032049">
    <property type="component" value="Unassembled WGS sequence"/>
</dbReference>